<dbReference type="VEuPathDB" id="VectorBase:LDEU001026"/>
<gene>
    <name evidence="2" type="ORF">B4U80_13526</name>
</gene>
<dbReference type="OrthoDB" id="10422826at2759"/>
<comment type="caution">
    <text evidence="2">The sequence shown here is derived from an EMBL/GenBank/DDBJ whole genome shotgun (WGS) entry which is preliminary data.</text>
</comment>
<keyword evidence="1" id="KW-1015">Disulfide bond</keyword>
<dbReference type="CDD" id="cd00033">
    <property type="entry name" value="CCP"/>
    <property type="match status" value="1"/>
</dbReference>
<protein>
    <recommendedName>
        <fullName evidence="4">Sushi domain-containing protein</fullName>
    </recommendedName>
</protein>
<sequence length="372" mass="42347">MPAVPSESIIDILQLSYSEGSVVTFSCMHPSELVTEDTLENLSPKEEVRYECRQGKWIGEKFRCAELEDFVDRIVIYNGNVVNEKTDLSQTKPKKILADNEFDDNDKCVKNLSSGILKRHSWVLDAEDTDVKSDLIRIEFETAIPEMLVDYESAPLQIYNENEECTLKYMNNVFMQFLCDNAKANANVTFVFSTKLSKLKTALKSICIYSFPSECGLPEIPLNSRVVKKLIKAGKDEDEEDEYNYVYECLKYFPEGRKQIECVDGQWSGEGLKCVPRVTCPLPENFDFIQENRVTLSNRTKDTIVYENAEKINGVLVAVPNTIASYLCRGLRSYYAGSRICNYRGIWEGAEPSCHKGIITTSVRLLKLPVIF</sequence>
<dbReference type="EMBL" id="NCKV01000299">
    <property type="protein sequence ID" value="RWS31015.1"/>
    <property type="molecule type" value="Genomic_DNA"/>
</dbReference>
<reference evidence="2 3" key="1">
    <citation type="journal article" date="2018" name="Gigascience">
        <title>Genomes of trombidid mites reveal novel predicted allergens and laterally-transferred genes associated with secondary metabolism.</title>
        <authorList>
            <person name="Dong X."/>
            <person name="Chaisiri K."/>
            <person name="Xia D."/>
            <person name="Armstrong S.D."/>
            <person name="Fang Y."/>
            <person name="Donnelly M.J."/>
            <person name="Kadowaki T."/>
            <person name="McGarry J.W."/>
            <person name="Darby A.C."/>
            <person name="Makepeace B.L."/>
        </authorList>
    </citation>
    <scope>NUCLEOTIDE SEQUENCE [LARGE SCALE GENOMIC DNA]</scope>
    <source>
        <strain evidence="2">UoL-UT</strain>
    </source>
</reference>
<accession>A0A443STZ2</accession>
<evidence type="ECO:0000313" key="2">
    <source>
        <dbReference type="EMBL" id="RWS31015.1"/>
    </source>
</evidence>
<evidence type="ECO:0000313" key="3">
    <source>
        <dbReference type="Proteomes" id="UP000288716"/>
    </source>
</evidence>
<evidence type="ECO:0008006" key="4">
    <source>
        <dbReference type="Google" id="ProtNLM"/>
    </source>
</evidence>
<name>A0A443STZ2_9ACAR</name>
<organism evidence="2 3">
    <name type="scientific">Leptotrombidium deliense</name>
    <dbReference type="NCBI Taxonomy" id="299467"/>
    <lineage>
        <taxon>Eukaryota</taxon>
        <taxon>Metazoa</taxon>
        <taxon>Ecdysozoa</taxon>
        <taxon>Arthropoda</taxon>
        <taxon>Chelicerata</taxon>
        <taxon>Arachnida</taxon>
        <taxon>Acari</taxon>
        <taxon>Acariformes</taxon>
        <taxon>Trombidiformes</taxon>
        <taxon>Prostigmata</taxon>
        <taxon>Anystina</taxon>
        <taxon>Parasitengona</taxon>
        <taxon>Trombiculoidea</taxon>
        <taxon>Trombiculidae</taxon>
        <taxon>Leptotrombidium</taxon>
    </lineage>
</organism>
<proteinExistence type="predicted"/>
<keyword evidence="3" id="KW-1185">Reference proteome</keyword>
<dbReference type="AlphaFoldDB" id="A0A443STZ2"/>
<dbReference type="InterPro" id="IPR000436">
    <property type="entry name" value="Sushi_SCR_CCP_dom"/>
</dbReference>
<evidence type="ECO:0000256" key="1">
    <source>
        <dbReference type="ARBA" id="ARBA00023157"/>
    </source>
</evidence>
<dbReference type="Proteomes" id="UP000288716">
    <property type="component" value="Unassembled WGS sequence"/>
</dbReference>